<dbReference type="EnsemblMetazoa" id="AALFPA23_019234.R28288">
    <property type="protein sequence ID" value="AALFPA23_019234.P28288"/>
    <property type="gene ID" value="AALFPA23_019234"/>
</dbReference>
<feature type="domain" description="Chitin-binding type-2" evidence="7">
    <location>
        <begin position="30"/>
        <end position="90"/>
    </location>
</feature>
<keyword evidence="9" id="KW-1185">Reference proteome</keyword>
<dbReference type="InterPro" id="IPR036508">
    <property type="entry name" value="Chitin-bd_dom_sf"/>
</dbReference>
<dbReference type="PROSITE" id="PS50940">
    <property type="entry name" value="CHIT_BIND_II"/>
    <property type="match status" value="4"/>
</dbReference>
<keyword evidence="1" id="KW-0147">Chitin-binding</keyword>
<keyword evidence="3" id="KW-0677">Repeat</keyword>
<dbReference type="PANTHER" id="PTHR23301:SF0">
    <property type="entry name" value="CHITIN-BINDING TYPE-2 DOMAIN-CONTAINING PROTEIN-RELATED"/>
    <property type="match status" value="1"/>
</dbReference>
<dbReference type="Proteomes" id="UP000069940">
    <property type="component" value="Unassembled WGS sequence"/>
</dbReference>
<dbReference type="Gene3D" id="2.170.140.10">
    <property type="entry name" value="Chitin binding domain"/>
    <property type="match status" value="4"/>
</dbReference>
<evidence type="ECO:0000256" key="1">
    <source>
        <dbReference type="ARBA" id="ARBA00022669"/>
    </source>
</evidence>
<feature type="domain" description="Chitin-binding type-2" evidence="7">
    <location>
        <begin position="338"/>
        <end position="398"/>
    </location>
</feature>
<evidence type="ECO:0000313" key="8">
    <source>
        <dbReference type="EnsemblMetazoa" id="AALFPA23_019234.P28288"/>
    </source>
</evidence>
<dbReference type="PANTHER" id="PTHR23301">
    <property type="entry name" value="CHITIN BINDING PERITROPHIN-A"/>
    <property type="match status" value="1"/>
</dbReference>
<dbReference type="InterPro" id="IPR051940">
    <property type="entry name" value="Chitin_bind-dev_reg"/>
</dbReference>
<feature type="domain" description="Chitin-binding type-2" evidence="7">
    <location>
        <begin position="229"/>
        <end position="289"/>
    </location>
</feature>
<evidence type="ECO:0000256" key="5">
    <source>
        <dbReference type="ARBA" id="ARBA00023180"/>
    </source>
</evidence>
<keyword evidence="2 6" id="KW-0732">Signal</keyword>
<evidence type="ECO:0000256" key="4">
    <source>
        <dbReference type="ARBA" id="ARBA00023157"/>
    </source>
</evidence>
<reference evidence="9" key="1">
    <citation type="journal article" date="2015" name="Proc. Natl. Acad. Sci. U.S.A.">
        <title>Genome sequence of the Asian Tiger mosquito, Aedes albopictus, reveals insights into its biology, genetics, and evolution.</title>
        <authorList>
            <person name="Chen X.G."/>
            <person name="Jiang X."/>
            <person name="Gu J."/>
            <person name="Xu M."/>
            <person name="Wu Y."/>
            <person name="Deng Y."/>
            <person name="Zhang C."/>
            <person name="Bonizzoni M."/>
            <person name="Dermauw W."/>
            <person name="Vontas J."/>
            <person name="Armbruster P."/>
            <person name="Huang X."/>
            <person name="Yang Y."/>
            <person name="Zhang H."/>
            <person name="He W."/>
            <person name="Peng H."/>
            <person name="Liu Y."/>
            <person name="Wu K."/>
            <person name="Chen J."/>
            <person name="Lirakis M."/>
            <person name="Topalis P."/>
            <person name="Van Leeuwen T."/>
            <person name="Hall A.B."/>
            <person name="Jiang X."/>
            <person name="Thorpe C."/>
            <person name="Mueller R.L."/>
            <person name="Sun C."/>
            <person name="Waterhouse R.M."/>
            <person name="Yan G."/>
            <person name="Tu Z.J."/>
            <person name="Fang X."/>
            <person name="James A.A."/>
        </authorList>
    </citation>
    <scope>NUCLEOTIDE SEQUENCE [LARGE SCALE GENOMIC DNA]</scope>
    <source>
        <strain evidence="9">Foshan</strain>
    </source>
</reference>
<keyword evidence="5" id="KW-0325">Glycoprotein</keyword>
<evidence type="ECO:0000256" key="6">
    <source>
        <dbReference type="SAM" id="SignalP"/>
    </source>
</evidence>
<feature type="domain" description="Chitin-binding type-2" evidence="7">
    <location>
        <begin position="108"/>
        <end position="168"/>
    </location>
</feature>
<dbReference type="SUPFAM" id="SSF57625">
    <property type="entry name" value="Invertebrate chitin-binding proteins"/>
    <property type="match status" value="4"/>
</dbReference>
<sequence length="400" mass="45511">MKVFTAIIPLLLSVGSLANPTFRFEDGVLDSRCPQYDNPMNPVHLPHARDCGKFLKCFSGRAFTIDCPPGQEFGPNIQRCDYPSYAQCRSVLAQPDPAEFRFEDGIDDARCPRNDDPMHPLHLPHPTSCEKFMKCFNGLRFELDCPPGQQWAAHLNRCDFPSIAKCKRDAATFQAEDQAEEVEDVEVINVVEEEQSDLDVNVEGTVEEEPEAVAAPMKAEFVYNAGVPDIRCPRTDDPFRPIHLPHATDCAKFQKCFDGRAYILNCPPGQEFGSKINRCDYPQYAQCALPKRKNLAKMLKKAAAYDDDYYYYSDEQEFPMESSEWTDEQREMIVGVLDIRCPTVDDDNNPVHLTHPKDCGKFYKCYDGRAFLIACPAGQHWSVRYDRCDYPKVAKCTIRP</sequence>
<evidence type="ECO:0000259" key="7">
    <source>
        <dbReference type="PROSITE" id="PS50940"/>
    </source>
</evidence>
<dbReference type="Pfam" id="PF01607">
    <property type="entry name" value="CBM_14"/>
    <property type="match status" value="4"/>
</dbReference>
<proteinExistence type="predicted"/>
<dbReference type="GeneID" id="109431255"/>
<keyword evidence="4" id="KW-1015">Disulfide bond</keyword>
<feature type="signal peptide" evidence="6">
    <location>
        <begin position="1"/>
        <end position="18"/>
    </location>
</feature>
<dbReference type="SMART" id="SM00494">
    <property type="entry name" value="ChtBD2"/>
    <property type="match status" value="4"/>
</dbReference>
<name>A0ABM1ZK23_AEDAL</name>
<evidence type="ECO:0000256" key="3">
    <source>
        <dbReference type="ARBA" id="ARBA00022737"/>
    </source>
</evidence>
<reference evidence="8" key="2">
    <citation type="submission" date="2025-05" db="UniProtKB">
        <authorList>
            <consortium name="EnsemblMetazoa"/>
        </authorList>
    </citation>
    <scope>IDENTIFICATION</scope>
    <source>
        <strain evidence="8">Foshan</strain>
    </source>
</reference>
<dbReference type="RefSeq" id="XP_019563029.2">
    <property type="nucleotide sequence ID" value="XM_019707484.3"/>
</dbReference>
<feature type="chain" id="PRO_5046179991" description="Chitin-binding type-2 domain-containing protein" evidence="6">
    <location>
        <begin position="19"/>
        <end position="400"/>
    </location>
</feature>
<evidence type="ECO:0000256" key="2">
    <source>
        <dbReference type="ARBA" id="ARBA00022729"/>
    </source>
</evidence>
<accession>A0ABM1ZK23</accession>
<evidence type="ECO:0000313" key="9">
    <source>
        <dbReference type="Proteomes" id="UP000069940"/>
    </source>
</evidence>
<protein>
    <recommendedName>
        <fullName evidence="7">Chitin-binding type-2 domain-containing protein</fullName>
    </recommendedName>
</protein>
<dbReference type="InterPro" id="IPR002557">
    <property type="entry name" value="Chitin-bd_dom"/>
</dbReference>
<organism evidence="8 9">
    <name type="scientific">Aedes albopictus</name>
    <name type="common">Asian tiger mosquito</name>
    <name type="synonym">Stegomyia albopicta</name>
    <dbReference type="NCBI Taxonomy" id="7160"/>
    <lineage>
        <taxon>Eukaryota</taxon>
        <taxon>Metazoa</taxon>
        <taxon>Ecdysozoa</taxon>
        <taxon>Arthropoda</taxon>
        <taxon>Hexapoda</taxon>
        <taxon>Insecta</taxon>
        <taxon>Pterygota</taxon>
        <taxon>Neoptera</taxon>
        <taxon>Endopterygota</taxon>
        <taxon>Diptera</taxon>
        <taxon>Nematocera</taxon>
        <taxon>Culicoidea</taxon>
        <taxon>Culicidae</taxon>
        <taxon>Culicinae</taxon>
        <taxon>Aedini</taxon>
        <taxon>Aedes</taxon>
        <taxon>Stegomyia</taxon>
    </lineage>
</organism>